<dbReference type="RefSeq" id="WP_136395526.1">
    <property type="nucleotide sequence ID" value="NZ_SSND01000004.1"/>
</dbReference>
<dbReference type="EMBL" id="SSND01000004">
    <property type="protein sequence ID" value="THD82418.1"/>
    <property type="molecule type" value="Genomic_DNA"/>
</dbReference>
<dbReference type="Proteomes" id="UP000309450">
    <property type="component" value="Unassembled WGS sequence"/>
</dbReference>
<evidence type="ECO:0000313" key="2">
    <source>
        <dbReference type="Proteomes" id="UP000309450"/>
    </source>
</evidence>
<accession>A0A4V3V067</accession>
<keyword evidence="2" id="KW-1185">Reference proteome</keyword>
<dbReference type="AlphaFoldDB" id="A0A4V3V067"/>
<name>A0A4V3V067_9RHOB</name>
<gene>
    <name evidence="1" type="ORF">E7811_15350</name>
</gene>
<protein>
    <submittedName>
        <fullName evidence="1">Uncharacterized protein</fullName>
    </submittedName>
</protein>
<organism evidence="1 2">
    <name type="scientific">Aliigemmobacter aestuarii</name>
    <dbReference type="NCBI Taxonomy" id="1445661"/>
    <lineage>
        <taxon>Bacteria</taxon>
        <taxon>Pseudomonadati</taxon>
        <taxon>Pseudomonadota</taxon>
        <taxon>Alphaproteobacteria</taxon>
        <taxon>Rhodobacterales</taxon>
        <taxon>Paracoccaceae</taxon>
        <taxon>Aliigemmobacter</taxon>
    </lineage>
</organism>
<evidence type="ECO:0000313" key="1">
    <source>
        <dbReference type="EMBL" id="THD82418.1"/>
    </source>
</evidence>
<reference evidence="1 2" key="1">
    <citation type="submission" date="2019-04" db="EMBL/GenBank/DDBJ databases">
        <title>Draft genome sequence of Gemmobacter aestuarii sp. nov.</title>
        <authorList>
            <person name="Hameed A."/>
            <person name="Lin S.-Y."/>
            <person name="Shahina M."/>
            <person name="Lai W.-A."/>
            <person name="Young C.-C."/>
        </authorList>
    </citation>
    <scope>NUCLEOTIDE SEQUENCE [LARGE SCALE GENOMIC DNA]</scope>
    <source>
        <strain evidence="1 2">CC-PW-75</strain>
    </source>
</reference>
<sequence length="68" mass="7360">MNDVPAAPQIALTLQLSAPDMDALLDLIATISGQLDDPDRIAAIRLDETACRAELDVTARPVDPRRLH</sequence>
<proteinExistence type="predicted"/>
<comment type="caution">
    <text evidence="1">The sequence shown here is derived from an EMBL/GenBank/DDBJ whole genome shotgun (WGS) entry which is preliminary data.</text>
</comment>